<dbReference type="Proteomes" id="UP001166191">
    <property type="component" value="Unassembled WGS sequence"/>
</dbReference>
<feature type="domain" description="ATP-grasp fold succinyl-CoA synthetase-type" evidence="1">
    <location>
        <begin position="53"/>
        <end position="197"/>
    </location>
</feature>
<dbReference type="RefSeq" id="WP_216034084.1">
    <property type="nucleotide sequence ID" value="NZ_JAHKNG010000031.1"/>
</dbReference>
<evidence type="ECO:0000313" key="3">
    <source>
        <dbReference type="EMBL" id="MBU3031414.1"/>
    </source>
</evidence>
<dbReference type="PANTHER" id="PTHR11815">
    <property type="entry name" value="SUCCINYL-COA SYNTHETASE BETA CHAIN"/>
    <property type="match status" value="1"/>
</dbReference>
<dbReference type="InterPro" id="IPR032263">
    <property type="entry name" value="Citrate-bd"/>
</dbReference>
<evidence type="ECO:0000259" key="1">
    <source>
        <dbReference type="Pfam" id="PF08442"/>
    </source>
</evidence>
<accession>A0ABS6ALQ0</accession>
<name>A0ABS6ALQ0_9RHOB</name>
<gene>
    <name evidence="3" type="ORF">KNW02_14950</name>
</gene>
<reference evidence="3" key="1">
    <citation type="submission" date="2021-06" db="EMBL/GenBank/DDBJ databases">
        <title>Paracoccus bacterium XHP0099 sp. nov., isolated from the surface waters of the Yellow Sea.</title>
        <authorList>
            <person name="Xue H."/>
            <person name="Zhang D."/>
        </authorList>
    </citation>
    <scope>NUCLEOTIDE SEQUENCE</scope>
    <source>
        <strain evidence="3">XHP0099</strain>
    </source>
</reference>
<evidence type="ECO:0000259" key="2">
    <source>
        <dbReference type="Pfam" id="PF16114"/>
    </source>
</evidence>
<evidence type="ECO:0000313" key="4">
    <source>
        <dbReference type="Proteomes" id="UP001166191"/>
    </source>
</evidence>
<protein>
    <recommendedName>
        <fullName evidence="5">ATP citrate synthase</fullName>
    </recommendedName>
</protein>
<dbReference type="PANTHER" id="PTHR11815:SF10">
    <property type="entry name" value="SUCCINATE--COA LIGASE [GDP-FORMING] SUBUNIT BETA, MITOCHONDRIAL"/>
    <property type="match status" value="1"/>
</dbReference>
<dbReference type="EMBL" id="JAHKNG010000031">
    <property type="protein sequence ID" value="MBU3031414.1"/>
    <property type="molecule type" value="Genomic_DNA"/>
</dbReference>
<dbReference type="Pfam" id="PF08442">
    <property type="entry name" value="ATP-grasp_2"/>
    <property type="match status" value="1"/>
</dbReference>
<proteinExistence type="predicted"/>
<sequence>MQLTGMLHGSKLLDHVGFPTSEILGPDASEDDIQALIDRHGLIFIKPLFRGGVGKKGKAGLIGKARDLKTALAEKERLYFAEHRHGNAYAKANGVTFEAGIPAEHEVYFSITDDTRYRAPTMTLTHRGGVDIEELDKSEIANVPFEALTGLKAFVVANALTDIGAPREIISPLVQHLPKLWELMHHYGMTTLELNPIRMRVDKGGRLTPVACDFKCGFDRDDPRVSRLGLPNHLFASDISAFEQEVNQLRTHQGQSDVFVINENGTILAPTFGGGANSLVTEVLGDAAIISSDFGGNPPYEKMKSVASICYRHFLKQTNVLFIIGGKSNNTDIHETFRGMGDALREHFAAYGPTPLYVVVGRGGPNLVRGMGNLAETLDSLGVPYRFFGFDSAISEVVNYARKVDGWMREGGRQQIAEAMGIRSAA</sequence>
<comment type="caution">
    <text evidence="3">The sequence shown here is derived from an EMBL/GenBank/DDBJ whole genome shotgun (WGS) entry which is preliminary data.</text>
</comment>
<keyword evidence="4" id="KW-1185">Reference proteome</keyword>
<dbReference type="InterPro" id="IPR013650">
    <property type="entry name" value="ATP-grasp_succ-CoA_synth-type"/>
</dbReference>
<evidence type="ECO:0008006" key="5">
    <source>
        <dbReference type="Google" id="ProtNLM"/>
    </source>
</evidence>
<feature type="domain" description="ATP-citrate synthase citrate-binding" evidence="2">
    <location>
        <begin position="242"/>
        <end position="401"/>
    </location>
</feature>
<organism evidence="3 4">
    <name type="scientific">Paracoccus marinaquae</name>
    <dbReference type="NCBI Taxonomy" id="2841926"/>
    <lineage>
        <taxon>Bacteria</taxon>
        <taxon>Pseudomonadati</taxon>
        <taxon>Pseudomonadota</taxon>
        <taxon>Alphaproteobacteria</taxon>
        <taxon>Rhodobacterales</taxon>
        <taxon>Paracoccaceae</taxon>
        <taxon>Paracoccus</taxon>
    </lineage>
</organism>
<dbReference type="Pfam" id="PF16114">
    <property type="entry name" value="Citrate_bind"/>
    <property type="match status" value="1"/>
</dbReference>